<keyword evidence="1" id="KW-1133">Transmembrane helix</keyword>
<feature type="non-terminal residue" evidence="2">
    <location>
        <position position="59"/>
    </location>
</feature>
<evidence type="ECO:0000313" key="3">
    <source>
        <dbReference type="Proteomes" id="UP000823775"/>
    </source>
</evidence>
<keyword evidence="1" id="KW-0812">Transmembrane</keyword>
<sequence>MVVIVVMMWTVGVVVVTDVIIGVDKSWLALVVLMVVAEECVVDDVLMVVHSGASYDSES</sequence>
<gene>
    <name evidence="2" type="ORF">HAX54_039296</name>
</gene>
<evidence type="ECO:0008006" key="4">
    <source>
        <dbReference type="Google" id="ProtNLM"/>
    </source>
</evidence>
<reference evidence="2 3" key="1">
    <citation type="journal article" date="2021" name="BMC Genomics">
        <title>Datura genome reveals duplications of psychoactive alkaloid biosynthetic genes and high mutation rate following tissue culture.</title>
        <authorList>
            <person name="Rajewski A."/>
            <person name="Carter-House D."/>
            <person name="Stajich J."/>
            <person name="Litt A."/>
        </authorList>
    </citation>
    <scope>NUCLEOTIDE SEQUENCE [LARGE SCALE GENOMIC DNA]</scope>
    <source>
        <strain evidence="2">AR-01</strain>
    </source>
</reference>
<dbReference type="EMBL" id="JACEIK010005433">
    <property type="protein sequence ID" value="MCE0481498.1"/>
    <property type="molecule type" value="Genomic_DNA"/>
</dbReference>
<evidence type="ECO:0000256" key="1">
    <source>
        <dbReference type="SAM" id="Phobius"/>
    </source>
</evidence>
<proteinExistence type="predicted"/>
<evidence type="ECO:0000313" key="2">
    <source>
        <dbReference type="EMBL" id="MCE0481498.1"/>
    </source>
</evidence>
<accession>A0ABS8VQ80</accession>
<feature type="transmembrane region" description="Helical" evidence="1">
    <location>
        <begin position="6"/>
        <end position="23"/>
    </location>
</feature>
<keyword evidence="3" id="KW-1185">Reference proteome</keyword>
<comment type="caution">
    <text evidence="2">The sequence shown here is derived from an EMBL/GenBank/DDBJ whole genome shotgun (WGS) entry which is preliminary data.</text>
</comment>
<keyword evidence="1" id="KW-0472">Membrane</keyword>
<name>A0ABS8VQ80_DATST</name>
<protein>
    <recommendedName>
        <fullName evidence="4">Transmembrane protein</fullName>
    </recommendedName>
</protein>
<dbReference type="Proteomes" id="UP000823775">
    <property type="component" value="Unassembled WGS sequence"/>
</dbReference>
<organism evidence="2 3">
    <name type="scientific">Datura stramonium</name>
    <name type="common">Jimsonweed</name>
    <name type="synonym">Common thornapple</name>
    <dbReference type="NCBI Taxonomy" id="4076"/>
    <lineage>
        <taxon>Eukaryota</taxon>
        <taxon>Viridiplantae</taxon>
        <taxon>Streptophyta</taxon>
        <taxon>Embryophyta</taxon>
        <taxon>Tracheophyta</taxon>
        <taxon>Spermatophyta</taxon>
        <taxon>Magnoliopsida</taxon>
        <taxon>eudicotyledons</taxon>
        <taxon>Gunneridae</taxon>
        <taxon>Pentapetalae</taxon>
        <taxon>asterids</taxon>
        <taxon>lamiids</taxon>
        <taxon>Solanales</taxon>
        <taxon>Solanaceae</taxon>
        <taxon>Solanoideae</taxon>
        <taxon>Datureae</taxon>
        <taxon>Datura</taxon>
    </lineage>
</organism>